<dbReference type="EMBL" id="CP159872">
    <property type="protein sequence ID" value="XCM82791.1"/>
    <property type="molecule type" value="Genomic_DNA"/>
</dbReference>
<evidence type="ECO:0000313" key="1">
    <source>
        <dbReference type="EMBL" id="XCM82791.1"/>
    </source>
</evidence>
<dbReference type="RefSeq" id="WP_354643726.1">
    <property type="nucleotide sequence ID" value="NZ_CP159872.1"/>
</dbReference>
<gene>
    <name evidence="1" type="ORF">ABWK59_29710</name>
</gene>
<protein>
    <submittedName>
        <fullName evidence="1">Uncharacterized protein</fullName>
    </submittedName>
</protein>
<name>A0AAU8K2G6_9ACTN</name>
<sequence length="116" mass="13144">MRYRDVPGLSGAANAAIRRAEGARWLPGRLSAAVSVWTAHVHGSRRRRRPWEAEFTCPCCGEGWARDLLAEALHVLPGRAAGELRNLVEELDAVLLRRTHHDPQTPADLPWWYRRC</sequence>
<reference evidence="1" key="1">
    <citation type="submission" date="2024-06" db="EMBL/GenBank/DDBJ databases">
        <title>The genome sequences of Kitasatospora sp. strain HUAS MG31.</title>
        <authorList>
            <person name="Mo P."/>
        </authorList>
    </citation>
    <scope>NUCLEOTIDE SEQUENCE</scope>
    <source>
        <strain evidence="1">HUAS MG31</strain>
    </source>
</reference>
<proteinExistence type="predicted"/>
<dbReference type="KEGG" id="kcm:ABWK59_29710"/>
<organism evidence="1">
    <name type="scientific">Kitasatospora camelliae</name>
    <dbReference type="NCBI Taxonomy" id="3156397"/>
    <lineage>
        <taxon>Bacteria</taxon>
        <taxon>Bacillati</taxon>
        <taxon>Actinomycetota</taxon>
        <taxon>Actinomycetes</taxon>
        <taxon>Kitasatosporales</taxon>
        <taxon>Streptomycetaceae</taxon>
        <taxon>Kitasatospora</taxon>
    </lineage>
</organism>
<dbReference type="AlphaFoldDB" id="A0AAU8K2G6"/>
<accession>A0AAU8K2G6</accession>